<feature type="region of interest" description="Disordered" evidence="1">
    <location>
        <begin position="155"/>
        <end position="184"/>
    </location>
</feature>
<keyword evidence="2" id="KW-0472">Membrane</keyword>
<feature type="transmembrane region" description="Helical" evidence="2">
    <location>
        <begin position="44"/>
        <end position="64"/>
    </location>
</feature>
<dbReference type="Proteomes" id="UP001232148">
    <property type="component" value="Unassembled WGS sequence"/>
</dbReference>
<reference evidence="3" key="1">
    <citation type="submission" date="2021-06" db="EMBL/GenBank/DDBJ databases">
        <title>Comparative genomics, transcriptomics and evolutionary studies reveal genomic signatures of adaptation to plant cell wall in hemibiotrophic fungi.</title>
        <authorList>
            <consortium name="DOE Joint Genome Institute"/>
            <person name="Baroncelli R."/>
            <person name="Diaz J.F."/>
            <person name="Benocci T."/>
            <person name="Peng M."/>
            <person name="Battaglia E."/>
            <person name="Haridas S."/>
            <person name="Andreopoulos W."/>
            <person name="Labutti K."/>
            <person name="Pangilinan J."/>
            <person name="Floch G.L."/>
            <person name="Makela M.R."/>
            <person name="Henrissat B."/>
            <person name="Grigoriev I.V."/>
            <person name="Crouch J.A."/>
            <person name="De Vries R.P."/>
            <person name="Sukno S.A."/>
            <person name="Thon M.R."/>
        </authorList>
    </citation>
    <scope>NUCLEOTIDE SEQUENCE</scope>
    <source>
        <strain evidence="3">MAFF235873</strain>
    </source>
</reference>
<sequence>MQLLPRRFSFYPLATNPSCVRVAKGECFSHGVQHERVNMGGFCWLLLFFWLGKLFFFGGGGFFFPGPGRGGYRAEFLRNGGGKKTKFARVWSSLILEMRKIVKVHSGRGEERRSRACPAVRYHALMLKIIFPCRDPPSPFLRADFSSIATSAAYGRKRKRENENEREKGLAHGAHTSLSRGISS</sequence>
<evidence type="ECO:0000313" key="4">
    <source>
        <dbReference type="Proteomes" id="UP001232148"/>
    </source>
</evidence>
<proteinExistence type="predicted"/>
<evidence type="ECO:0000313" key="3">
    <source>
        <dbReference type="EMBL" id="KAK2031302.1"/>
    </source>
</evidence>
<accession>A0AAD9M472</accession>
<organism evidence="3 4">
    <name type="scientific">Colletotrichum zoysiae</name>
    <dbReference type="NCBI Taxonomy" id="1216348"/>
    <lineage>
        <taxon>Eukaryota</taxon>
        <taxon>Fungi</taxon>
        <taxon>Dikarya</taxon>
        <taxon>Ascomycota</taxon>
        <taxon>Pezizomycotina</taxon>
        <taxon>Sordariomycetes</taxon>
        <taxon>Hypocreomycetidae</taxon>
        <taxon>Glomerellales</taxon>
        <taxon>Glomerellaceae</taxon>
        <taxon>Colletotrichum</taxon>
        <taxon>Colletotrichum graminicola species complex</taxon>
    </lineage>
</organism>
<dbReference type="AlphaFoldDB" id="A0AAD9M472"/>
<comment type="caution">
    <text evidence="3">The sequence shown here is derived from an EMBL/GenBank/DDBJ whole genome shotgun (WGS) entry which is preliminary data.</text>
</comment>
<keyword evidence="2" id="KW-1133">Transmembrane helix</keyword>
<keyword evidence="2" id="KW-0812">Transmembrane</keyword>
<evidence type="ECO:0000256" key="1">
    <source>
        <dbReference type="SAM" id="MobiDB-lite"/>
    </source>
</evidence>
<protein>
    <submittedName>
        <fullName evidence="3">Uncharacterized protein</fullName>
    </submittedName>
</protein>
<feature type="compositionally biased region" description="Basic and acidic residues" evidence="1">
    <location>
        <begin position="160"/>
        <end position="170"/>
    </location>
</feature>
<keyword evidence="4" id="KW-1185">Reference proteome</keyword>
<name>A0AAD9M472_9PEZI</name>
<gene>
    <name evidence="3" type="ORF">LX32DRAFT_285510</name>
</gene>
<evidence type="ECO:0000256" key="2">
    <source>
        <dbReference type="SAM" id="Phobius"/>
    </source>
</evidence>
<dbReference type="EMBL" id="MU842842">
    <property type="protein sequence ID" value="KAK2031302.1"/>
    <property type="molecule type" value="Genomic_DNA"/>
</dbReference>